<dbReference type="PIRSF" id="PIRSF000188">
    <property type="entry name" value="Phe_leu_dh"/>
    <property type="match status" value="1"/>
</dbReference>
<reference evidence="9 10" key="1">
    <citation type="journal article" date="2023" name="bioRxiv">
        <title>An intranuclear bacterial parasite of deep-sea mussels expresses apoptosis inhibitors acquired from its host.</title>
        <authorList>
            <person name="Gonzalez Porras M.A."/>
            <person name="Assie A."/>
            <person name="Tietjen M."/>
            <person name="Violette M."/>
            <person name="Kleiner M."/>
            <person name="Gruber-Vodicka H."/>
            <person name="Dubilier N."/>
            <person name="Leisch N."/>
        </authorList>
    </citation>
    <scope>NUCLEOTIDE SEQUENCE [LARGE SCALE GENOMIC DNA]</scope>
    <source>
        <strain evidence="9">IAP13</strain>
    </source>
</reference>
<dbReference type="Gene3D" id="3.40.50.10860">
    <property type="entry name" value="Leucine Dehydrogenase, chain A, domain 1"/>
    <property type="match status" value="1"/>
</dbReference>
<dbReference type="PRINTS" id="PR00082">
    <property type="entry name" value="GLFDHDRGNASE"/>
</dbReference>
<feature type="active site" description="Proton donor/acceptor" evidence="5">
    <location>
        <position position="111"/>
    </location>
</feature>
<feature type="binding site" evidence="6">
    <location>
        <begin position="208"/>
        <end position="213"/>
    </location>
    <ligand>
        <name>NAD(+)</name>
        <dbReference type="ChEBI" id="CHEBI:57540"/>
    </ligand>
</feature>
<dbReference type="InterPro" id="IPR006097">
    <property type="entry name" value="Glu/Leu/Phe/Val/Trp_DH_dimer"/>
</dbReference>
<comment type="caution">
    <text evidence="9">The sequence shown here is derived from an EMBL/GenBank/DDBJ whole genome shotgun (WGS) entry which is preliminary data.</text>
</comment>
<comment type="similarity">
    <text evidence="2 7">Belongs to the Glu/Leu/Phe/Val dehydrogenases family.</text>
</comment>
<dbReference type="CDD" id="cd01075">
    <property type="entry name" value="NAD_bind_Leu_Phe_Val_DH"/>
    <property type="match status" value="1"/>
</dbReference>
<evidence type="ECO:0000256" key="6">
    <source>
        <dbReference type="PIRSR" id="PIRSR000188-2"/>
    </source>
</evidence>
<dbReference type="SUPFAM" id="SSF53223">
    <property type="entry name" value="Aminoacid dehydrogenase-like, N-terminal domain"/>
    <property type="match status" value="1"/>
</dbReference>
<comment type="function">
    <text evidence="1">Catalyzes the reversible oxidative deamination of glutamate to alpha-ketoglutarate and ammonia.</text>
</comment>
<name>A0AA90NVS7_9GAMM</name>
<proteinExistence type="inferred from homology"/>
<keyword evidence="10" id="KW-1185">Reference proteome</keyword>
<dbReference type="InterPro" id="IPR036291">
    <property type="entry name" value="NAD(P)-bd_dom_sf"/>
</dbReference>
<protein>
    <submittedName>
        <fullName evidence="9">Glu/Leu/Phe/Val dehydrogenase dimerization domain-containing protein</fullName>
    </submittedName>
</protein>
<dbReference type="InterPro" id="IPR006096">
    <property type="entry name" value="Glu/Leu/Phe/Val/Trp_DH_C"/>
</dbReference>
<evidence type="ECO:0000256" key="2">
    <source>
        <dbReference type="ARBA" id="ARBA00006382"/>
    </source>
</evidence>
<dbReference type="GO" id="GO:0006520">
    <property type="term" value="P:amino acid metabolic process"/>
    <property type="evidence" value="ECO:0007669"/>
    <property type="project" value="InterPro"/>
</dbReference>
<evidence type="ECO:0000256" key="3">
    <source>
        <dbReference type="ARBA" id="ARBA00023002"/>
    </source>
</evidence>
<dbReference type="GO" id="GO:0016639">
    <property type="term" value="F:oxidoreductase activity, acting on the CH-NH2 group of donors, NAD or NADP as acceptor"/>
    <property type="evidence" value="ECO:0007669"/>
    <property type="project" value="InterPro"/>
</dbReference>
<feature type="domain" description="Glutamate/phenylalanine/leucine/valine/L-tryptophan dehydrogenase C-terminal" evidence="8">
    <location>
        <begin position="171"/>
        <end position="378"/>
    </location>
</feature>
<keyword evidence="3 7" id="KW-0560">Oxidoreductase</keyword>
<evidence type="ECO:0000256" key="5">
    <source>
        <dbReference type="PIRSR" id="PIRSR000188-1"/>
    </source>
</evidence>
<dbReference type="InterPro" id="IPR046346">
    <property type="entry name" value="Aminoacid_DH-like_N_sf"/>
</dbReference>
<dbReference type="PANTHER" id="PTHR42722:SF1">
    <property type="entry name" value="VALINE DEHYDROGENASE"/>
    <property type="match status" value="1"/>
</dbReference>
<dbReference type="SMART" id="SM00839">
    <property type="entry name" value="ELFV_dehydrog"/>
    <property type="match status" value="1"/>
</dbReference>
<organism evidence="9 10">
    <name type="scientific">Candidatus Endonucleibacter bathymodioli</name>
    <dbReference type="NCBI Taxonomy" id="539814"/>
    <lineage>
        <taxon>Bacteria</taxon>
        <taxon>Pseudomonadati</taxon>
        <taxon>Pseudomonadota</taxon>
        <taxon>Gammaproteobacteria</taxon>
        <taxon>Oceanospirillales</taxon>
        <taxon>Endozoicomonadaceae</taxon>
        <taxon>Candidatus Endonucleibacter</taxon>
    </lineage>
</organism>
<dbReference type="AlphaFoldDB" id="A0AA90NVS7"/>
<evidence type="ECO:0000256" key="4">
    <source>
        <dbReference type="ARBA" id="ARBA00023027"/>
    </source>
</evidence>
<dbReference type="Proteomes" id="UP001178148">
    <property type="component" value="Unassembled WGS sequence"/>
</dbReference>
<dbReference type="SUPFAM" id="SSF51735">
    <property type="entry name" value="NAD(P)-binding Rossmann-fold domains"/>
    <property type="match status" value="1"/>
</dbReference>
<evidence type="ECO:0000313" key="10">
    <source>
        <dbReference type="Proteomes" id="UP001178148"/>
    </source>
</evidence>
<gene>
    <name evidence="9" type="ORF">QS748_12145</name>
</gene>
<dbReference type="GO" id="GO:0000166">
    <property type="term" value="F:nucleotide binding"/>
    <property type="evidence" value="ECO:0007669"/>
    <property type="project" value="UniProtKB-KW"/>
</dbReference>
<dbReference type="InterPro" id="IPR006095">
    <property type="entry name" value="Glu/Leu/Phe/Val/Trp_DH"/>
</dbReference>
<dbReference type="EMBL" id="JASXSV010000023">
    <property type="protein sequence ID" value="MDP0589882.1"/>
    <property type="molecule type" value="Genomic_DNA"/>
</dbReference>
<keyword evidence="6" id="KW-0547">Nucleotide-binding</keyword>
<accession>A0AA90NVS7</accession>
<evidence type="ECO:0000256" key="7">
    <source>
        <dbReference type="RuleBase" id="RU004417"/>
    </source>
</evidence>
<evidence type="ECO:0000259" key="8">
    <source>
        <dbReference type="SMART" id="SM00839"/>
    </source>
</evidence>
<dbReference type="Gene3D" id="3.40.50.720">
    <property type="entry name" value="NAD(P)-binding Rossmann-like Domain"/>
    <property type="match status" value="1"/>
</dbReference>
<sequence length="382" mass="41460">MEIPYLFPVVGIIRNTQVSLVEFGALKNMENVGMFKQMTESQVTDVHFKYDKDSGLESIVAIHNTSRGPALGGCRIIPYTSTDSAVTDAIRLAKGMSYKAALAGLDLGGGKAVIMEPPHAYNRENLFKAFGRFVEELNGRYITAMDSGTTVTDMDNIATRSSYVTCTSSVGNPAPYTAKGVFLGIQACLKTCQDFNDSLSGMRIAVQGLGNVGYALCELLHAEGVKLFVSDIDENKVNRCVAKLAATAVPTDQIHKTDCDIFSPCGLGGILNEQSINELRCRVVAGSANNQLLTPECGELLLQKDILYAPDYLINAGGLIFVALTYQGFNADKLNRHLETIHHTLLDIFRTEQQIKESGSVIADRMAETILFGNKNTEPLNA</sequence>
<keyword evidence="4 6" id="KW-0520">NAD</keyword>
<evidence type="ECO:0000256" key="1">
    <source>
        <dbReference type="ARBA" id="ARBA00003868"/>
    </source>
</evidence>
<dbReference type="Pfam" id="PF00208">
    <property type="entry name" value="ELFV_dehydrog"/>
    <property type="match status" value="2"/>
</dbReference>
<evidence type="ECO:0000313" key="9">
    <source>
        <dbReference type="EMBL" id="MDP0589882.1"/>
    </source>
</evidence>
<dbReference type="Pfam" id="PF02812">
    <property type="entry name" value="ELFV_dehydrog_N"/>
    <property type="match status" value="1"/>
</dbReference>
<dbReference type="InterPro" id="IPR016211">
    <property type="entry name" value="Glu/Phe/Leu/Val/Trp_DH_bac/arc"/>
</dbReference>
<dbReference type="PANTHER" id="PTHR42722">
    <property type="entry name" value="LEUCINE DEHYDROGENASE"/>
    <property type="match status" value="1"/>
</dbReference>